<accession>A0A2P6QB93</accession>
<sequence length="63" mass="7333">MESWYSLVSQCFIFPIGFLFFVLENCLNFAFAYSVVISYCRTMPLYLRFHGLQNVATCKFAIA</sequence>
<keyword evidence="1" id="KW-0472">Membrane</keyword>
<evidence type="ECO:0000313" key="2">
    <source>
        <dbReference type="EMBL" id="PRQ31441.1"/>
    </source>
</evidence>
<reference evidence="2 3" key="1">
    <citation type="journal article" date="2018" name="Nat. Genet.">
        <title>The Rosa genome provides new insights in the design of modern roses.</title>
        <authorList>
            <person name="Bendahmane M."/>
        </authorList>
    </citation>
    <scope>NUCLEOTIDE SEQUENCE [LARGE SCALE GENOMIC DNA]</scope>
    <source>
        <strain evidence="3">cv. Old Blush</strain>
    </source>
</reference>
<feature type="transmembrane region" description="Helical" evidence="1">
    <location>
        <begin position="12"/>
        <end position="40"/>
    </location>
</feature>
<organism evidence="2 3">
    <name type="scientific">Rosa chinensis</name>
    <name type="common">China rose</name>
    <dbReference type="NCBI Taxonomy" id="74649"/>
    <lineage>
        <taxon>Eukaryota</taxon>
        <taxon>Viridiplantae</taxon>
        <taxon>Streptophyta</taxon>
        <taxon>Embryophyta</taxon>
        <taxon>Tracheophyta</taxon>
        <taxon>Spermatophyta</taxon>
        <taxon>Magnoliopsida</taxon>
        <taxon>eudicotyledons</taxon>
        <taxon>Gunneridae</taxon>
        <taxon>Pentapetalae</taxon>
        <taxon>rosids</taxon>
        <taxon>fabids</taxon>
        <taxon>Rosales</taxon>
        <taxon>Rosaceae</taxon>
        <taxon>Rosoideae</taxon>
        <taxon>Rosoideae incertae sedis</taxon>
        <taxon>Rosa</taxon>
    </lineage>
</organism>
<evidence type="ECO:0000313" key="3">
    <source>
        <dbReference type="Proteomes" id="UP000238479"/>
    </source>
</evidence>
<comment type="caution">
    <text evidence="2">The sequence shown here is derived from an EMBL/GenBank/DDBJ whole genome shotgun (WGS) entry which is preliminary data.</text>
</comment>
<gene>
    <name evidence="2" type="ORF">RchiOBHm_Chr5g0035561</name>
</gene>
<dbReference type="Gramene" id="PRQ31441">
    <property type="protein sequence ID" value="PRQ31441"/>
    <property type="gene ID" value="RchiOBHm_Chr5g0035561"/>
</dbReference>
<keyword evidence="1" id="KW-0812">Transmembrane</keyword>
<keyword evidence="1" id="KW-1133">Transmembrane helix</keyword>
<keyword evidence="3" id="KW-1185">Reference proteome</keyword>
<evidence type="ECO:0000256" key="1">
    <source>
        <dbReference type="SAM" id="Phobius"/>
    </source>
</evidence>
<dbReference type="AlphaFoldDB" id="A0A2P6QB93"/>
<dbReference type="EMBL" id="PDCK01000043">
    <property type="protein sequence ID" value="PRQ31441.1"/>
    <property type="molecule type" value="Genomic_DNA"/>
</dbReference>
<proteinExistence type="predicted"/>
<dbReference type="Proteomes" id="UP000238479">
    <property type="component" value="Chromosome 5"/>
</dbReference>
<name>A0A2P6QB93_ROSCH</name>
<protein>
    <submittedName>
        <fullName evidence="2">Uncharacterized protein</fullName>
    </submittedName>
</protein>